<dbReference type="Proteomes" id="UP000552757">
    <property type="component" value="Unassembled WGS sequence"/>
</dbReference>
<dbReference type="PANTHER" id="PTHR43300">
    <property type="entry name" value="ACETYLTRANSFERASE"/>
    <property type="match status" value="1"/>
</dbReference>
<dbReference type="RefSeq" id="WP_281374175.1">
    <property type="nucleotide sequence ID" value="NZ_JACIEB010000001.1"/>
</dbReference>
<dbReference type="EMBL" id="JACIEB010000001">
    <property type="protein sequence ID" value="MBB3980996.1"/>
    <property type="molecule type" value="Genomic_DNA"/>
</dbReference>
<keyword evidence="5" id="KW-0677">Repeat</keyword>
<evidence type="ECO:0000313" key="10">
    <source>
        <dbReference type="Proteomes" id="UP000552757"/>
    </source>
</evidence>
<dbReference type="CDD" id="cd03349">
    <property type="entry name" value="LbH_XAT"/>
    <property type="match status" value="1"/>
</dbReference>
<evidence type="ECO:0000256" key="2">
    <source>
        <dbReference type="ARBA" id="ARBA00013235"/>
    </source>
</evidence>
<dbReference type="GO" id="GO:0046677">
    <property type="term" value="P:response to antibiotic"/>
    <property type="evidence" value="ECO:0007669"/>
    <property type="project" value="UniProtKB-KW"/>
</dbReference>
<evidence type="ECO:0000256" key="4">
    <source>
        <dbReference type="ARBA" id="ARBA00022679"/>
    </source>
</evidence>
<dbReference type="PANTHER" id="PTHR43300:SF12">
    <property type="entry name" value="CHLORAMPHENICOL ACETYLTRANSFERASE"/>
    <property type="match status" value="1"/>
</dbReference>
<dbReference type="SUPFAM" id="SSF51161">
    <property type="entry name" value="Trimeric LpxA-like enzymes"/>
    <property type="match status" value="1"/>
</dbReference>
<evidence type="ECO:0000313" key="9">
    <source>
        <dbReference type="EMBL" id="MBB3980996.1"/>
    </source>
</evidence>
<dbReference type="Pfam" id="PF00132">
    <property type="entry name" value="Hexapep"/>
    <property type="match status" value="1"/>
</dbReference>
<evidence type="ECO:0000256" key="1">
    <source>
        <dbReference type="ARBA" id="ARBA00007274"/>
    </source>
</evidence>
<evidence type="ECO:0000256" key="7">
    <source>
        <dbReference type="ARBA" id="ARBA00023315"/>
    </source>
</evidence>
<evidence type="ECO:0000256" key="3">
    <source>
        <dbReference type="ARBA" id="ARBA00020291"/>
    </source>
</evidence>
<organism evidence="9 10">
    <name type="scientific">Sphingobium fontiphilum</name>
    <dbReference type="NCBI Taxonomy" id="944425"/>
    <lineage>
        <taxon>Bacteria</taxon>
        <taxon>Pseudomonadati</taxon>
        <taxon>Pseudomonadota</taxon>
        <taxon>Alphaproteobacteria</taxon>
        <taxon>Sphingomonadales</taxon>
        <taxon>Sphingomonadaceae</taxon>
        <taxon>Sphingobium</taxon>
    </lineage>
</organism>
<proteinExistence type="inferred from homology"/>
<dbReference type="InterPro" id="IPR050179">
    <property type="entry name" value="Trans_hexapeptide_repeat"/>
</dbReference>
<reference evidence="9 10" key="1">
    <citation type="submission" date="2020-08" db="EMBL/GenBank/DDBJ databases">
        <title>Genomic Encyclopedia of Type Strains, Phase IV (KMG-IV): sequencing the most valuable type-strain genomes for metagenomic binning, comparative biology and taxonomic classification.</title>
        <authorList>
            <person name="Goeker M."/>
        </authorList>
    </citation>
    <scope>NUCLEOTIDE SEQUENCE [LARGE SCALE GENOMIC DNA]</scope>
    <source>
        <strain evidence="9 10">DSM 29348</strain>
    </source>
</reference>
<keyword evidence="4 9" id="KW-0808">Transferase</keyword>
<evidence type="ECO:0000256" key="6">
    <source>
        <dbReference type="ARBA" id="ARBA00023251"/>
    </source>
</evidence>
<keyword evidence="10" id="KW-1185">Reference proteome</keyword>
<evidence type="ECO:0000256" key="5">
    <source>
        <dbReference type="ARBA" id="ARBA00022737"/>
    </source>
</evidence>
<dbReference type="EC" id="2.3.1.28" evidence="2"/>
<comment type="caution">
    <text evidence="9">The sequence shown here is derived from an EMBL/GenBank/DDBJ whole genome shotgun (WGS) entry which is preliminary data.</text>
</comment>
<sequence length="265" mass="29400">MSLSPGHDSVDLTGLSGDEKARLFLKMGLRVDAASQAIVGMVKSPLGLLFEPPIVLADIEMFGWVGKIGSYSCVRGGRLESIAEIGRYCSIAPGLFIGGGNHPVDWLSSHPFQYAGQADWRDYAPDRAFTTEYDYLDLECIGEQPRIGHDVWIGANVTILKSVTIGDGAIVAAGSVVHRDVPPYAIVAGSPATIKRFRFPPDVIERLLQTQWWQFRHSDLSGLPFHNITACLDEIDRRLEQGRIRRRGRPLYGLTNDQLKLLRHY</sequence>
<dbReference type="GO" id="GO:0008811">
    <property type="term" value="F:chloramphenicol O-acetyltransferase activity"/>
    <property type="evidence" value="ECO:0007669"/>
    <property type="project" value="UniProtKB-EC"/>
</dbReference>
<evidence type="ECO:0000256" key="8">
    <source>
        <dbReference type="ARBA" id="ARBA00047633"/>
    </source>
</evidence>
<name>A0A7W6DGQ6_9SPHN</name>
<dbReference type="InterPro" id="IPR001451">
    <property type="entry name" value="Hexapep"/>
</dbReference>
<accession>A0A7W6DGQ6</accession>
<protein>
    <recommendedName>
        <fullName evidence="3">Chloramphenicol acetyltransferase</fullName>
        <ecNumber evidence="2">2.3.1.28</ecNumber>
    </recommendedName>
</protein>
<keyword evidence="7" id="KW-0012">Acyltransferase</keyword>
<dbReference type="InterPro" id="IPR011004">
    <property type="entry name" value="Trimer_LpxA-like_sf"/>
</dbReference>
<dbReference type="AlphaFoldDB" id="A0A7W6DGQ6"/>
<dbReference type="Gene3D" id="2.160.10.10">
    <property type="entry name" value="Hexapeptide repeat proteins"/>
    <property type="match status" value="1"/>
</dbReference>
<dbReference type="InterPro" id="IPR018357">
    <property type="entry name" value="Hexapep_transf_CS"/>
</dbReference>
<comment type="catalytic activity">
    <reaction evidence="8">
        <text>chloramphenicol + acetyl-CoA = chloramphenicol 3-acetate + CoA</text>
        <dbReference type="Rhea" id="RHEA:18421"/>
        <dbReference type="ChEBI" id="CHEBI:16730"/>
        <dbReference type="ChEBI" id="CHEBI:17698"/>
        <dbReference type="ChEBI" id="CHEBI:57287"/>
        <dbReference type="ChEBI" id="CHEBI:57288"/>
        <dbReference type="EC" id="2.3.1.28"/>
    </reaction>
</comment>
<comment type="similarity">
    <text evidence="1">Belongs to the transferase hexapeptide repeat family.</text>
</comment>
<gene>
    <name evidence="9" type="ORF">GGR44_000627</name>
</gene>
<keyword evidence="6" id="KW-0046">Antibiotic resistance</keyword>
<dbReference type="PROSITE" id="PS00101">
    <property type="entry name" value="HEXAPEP_TRANSFERASES"/>
    <property type="match status" value="1"/>
</dbReference>